<gene>
    <name evidence="2" type="ORF">SLEP1_g44289</name>
</gene>
<protein>
    <recommendedName>
        <fullName evidence="1">Reverse transcriptase Ty1/copia-type domain-containing protein</fullName>
    </recommendedName>
</protein>
<dbReference type="InterPro" id="IPR043502">
    <property type="entry name" value="DNA/RNA_pol_sf"/>
</dbReference>
<dbReference type="PANTHER" id="PTHR11439">
    <property type="entry name" value="GAG-POL-RELATED RETROTRANSPOSON"/>
    <property type="match status" value="1"/>
</dbReference>
<name>A0AAV5LFT9_9ROSI</name>
<evidence type="ECO:0000313" key="3">
    <source>
        <dbReference type="Proteomes" id="UP001054252"/>
    </source>
</evidence>
<evidence type="ECO:0000259" key="1">
    <source>
        <dbReference type="Pfam" id="PF07727"/>
    </source>
</evidence>
<feature type="domain" description="Reverse transcriptase Ty1/copia-type" evidence="1">
    <location>
        <begin position="127"/>
        <end position="175"/>
    </location>
</feature>
<dbReference type="Proteomes" id="UP001054252">
    <property type="component" value="Unassembled WGS sequence"/>
</dbReference>
<accession>A0AAV5LFT9</accession>
<keyword evidence="3" id="KW-1185">Reference proteome</keyword>
<dbReference type="SUPFAM" id="SSF56672">
    <property type="entry name" value="DNA/RNA polymerases"/>
    <property type="match status" value="1"/>
</dbReference>
<dbReference type="AlphaFoldDB" id="A0AAV5LFT9"/>
<reference evidence="2 3" key="1">
    <citation type="journal article" date="2021" name="Commun. Biol.">
        <title>The genome of Shorea leprosula (Dipterocarpaceae) highlights the ecological relevance of drought in aseasonal tropical rainforests.</title>
        <authorList>
            <person name="Ng K.K.S."/>
            <person name="Kobayashi M.J."/>
            <person name="Fawcett J.A."/>
            <person name="Hatakeyama M."/>
            <person name="Paape T."/>
            <person name="Ng C.H."/>
            <person name="Ang C.C."/>
            <person name="Tnah L.H."/>
            <person name="Lee C.T."/>
            <person name="Nishiyama T."/>
            <person name="Sese J."/>
            <person name="O'Brien M.J."/>
            <person name="Copetti D."/>
            <person name="Mohd Noor M.I."/>
            <person name="Ong R.C."/>
            <person name="Putra M."/>
            <person name="Sireger I.Z."/>
            <person name="Indrioko S."/>
            <person name="Kosugi Y."/>
            <person name="Izuno A."/>
            <person name="Isagi Y."/>
            <person name="Lee S.L."/>
            <person name="Shimizu K.K."/>
        </authorList>
    </citation>
    <scope>NUCLEOTIDE SEQUENCE [LARGE SCALE GENOMIC DNA]</scope>
    <source>
        <strain evidence="2">214</strain>
    </source>
</reference>
<dbReference type="CDD" id="cd09272">
    <property type="entry name" value="RNase_HI_RT_Ty1"/>
    <property type="match status" value="1"/>
</dbReference>
<proteinExistence type="predicted"/>
<dbReference type="EMBL" id="BPVZ01000115">
    <property type="protein sequence ID" value="GKV36121.1"/>
    <property type="molecule type" value="Genomic_DNA"/>
</dbReference>
<dbReference type="Pfam" id="PF07727">
    <property type="entry name" value="RVT_2"/>
    <property type="match status" value="1"/>
</dbReference>
<sequence length="465" mass="51646">MFPTCPPRVLAPSPLAASGNPIVAISSPATHDLSSHAGDPIATSSLIEAVEVPVVSSSISSDHAVNHGARSHSMVTRSQDGTCKVRVLPSLLATNCALQEPHNFKEASQDPNWCTVMAEEFSALLRNNTWSLVPHPSNANIVGSKWVYRIKQRANGSVERLKACLVAQGYMQQPTHPDYVCKLQKALYGLKQAPRASLMAYLLLYVDDIILTASSTLLLASTPLSPKLKITADGGALYHDSSLYRSIVGALQYLTFTRLDIAFAMSQVCQFMHKPTTFHFQAVKWILRYLKGTMDYGLQLYCHSSLSLHMFTDADWAGCIDTRQSVSGYCLFLGNSLISWSSKKQHTVARSSTEVEYHALANAAAEVLWVRQLLFKLYTFLPTAPVFFCDNFSAIYLSINPIQHQRTKNIEIDIHFVHEKITFGLLSVRHVSSYFQCANILTRALSLPLFHTQSQFERALYARSN</sequence>
<comment type="caution">
    <text evidence="2">The sequence shown here is derived from an EMBL/GenBank/DDBJ whole genome shotgun (WGS) entry which is preliminary data.</text>
</comment>
<dbReference type="InterPro" id="IPR013103">
    <property type="entry name" value="RVT_2"/>
</dbReference>
<organism evidence="2 3">
    <name type="scientific">Rubroshorea leprosula</name>
    <dbReference type="NCBI Taxonomy" id="152421"/>
    <lineage>
        <taxon>Eukaryota</taxon>
        <taxon>Viridiplantae</taxon>
        <taxon>Streptophyta</taxon>
        <taxon>Embryophyta</taxon>
        <taxon>Tracheophyta</taxon>
        <taxon>Spermatophyta</taxon>
        <taxon>Magnoliopsida</taxon>
        <taxon>eudicotyledons</taxon>
        <taxon>Gunneridae</taxon>
        <taxon>Pentapetalae</taxon>
        <taxon>rosids</taxon>
        <taxon>malvids</taxon>
        <taxon>Malvales</taxon>
        <taxon>Dipterocarpaceae</taxon>
        <taxon>Rubroshorea</taxon>
    </lineage>
</organism>
<dbReference type="PANTHER" id="PTHR11439:SF524">
    <property type="entry name" value="RNA-DIRECTED DNA POLYMERASE, PROTEIN KINASE RLK-PELLE-DLSV FAMILY"/>
    <property type="match status" value="1"/>
</dbReference>
<evidence type="ECO:0000313" key="2">
    <source>
        <dbReference type="EMBL" id="GKV36121.1"/>
    </source>
</evidence>